<dbReference type="eggNOG" id="KOG1021">
    <property type="taxonomic scope" value="Eukaryota"/>
</dbReference>
<comment type="similarity">
    <text evidence="2">Belongs to the glycosyltransferase 47 family.</text>
</comment>
<dbReference type="PANTHER" id="PTHR11062">
    <property type="entry name" value="EXOSTOSIN HEPARAN SULFATE GLYCOSYLTRANSFERASE -RELATED"/>
    <property type="match status" value="1"/>
</dbReference>
<dbReference type="Pfam" id="PF03016">
    <property type="entry name" value="Exostosin_GT47"/>
    <property type="match status" value="2"/>
</dbReference>
<dbReference type="Gramene" id="LPERR06G20680.1">
    <property type="protein sequence ID" value="LPERR06G20680.1"/>
    <property type="gene ID" value="LPERR06G20680"/>
</dbReference>
<evidence type="ECO:0000256" key="1">
    <source>
        <dbReference type="ARBA" id="ARBA00004323"/>
    </source>
</evidence>
<reference evidence="8 9" key="1">
    <citation type="submission" date="2012-08" db="EMBL/GenBank/DDBJ databases">
        <title>Oryza genome evolution.</title>
        <authorList>
            <person name="Wing R.A."/>
        </authorList>
    </citation>
    <scope>NUCLEOTIDE SEQUENCE</scope>
</reference>
<evidence type="ECO:0000256" key="3">
    <source>
        <dbReference type="ARBA" id="ARBA00022676"/>
    </source>
</evidence>
<protein>
    <recommendedName>
        <fullName evidence="7">Exostosin GT47 domain-containing protein</fullName>
    </recommendedName>
</protein>
<reference evidence="9" key="2">
    <citation type="submission" date="2013-12" db="EMBL/GenBank/DDBJ databases">
        <authorList>
            <person name="Yu Y."/>
            <person name="Lee S."/>
            <person name="de Baynast K."/>
            <person name="Wissotski M."/>
            <person name="Liu L."/>
            <person name="Talag J."/>
            <person name="Goicoechea J."/>
            <person name="Angelova A."/>
            <person name="Jetty R."/>
            <person name="Kudrna D."/>
            <person name="Golser W."/>
            <person name="Rivera L."/>
            <person name="Zhang J."/>
            <person name="Wing R."/>
        </authorList>
    </citation>
    <scope>NUCLEOTIDE SEQUENCE</scope>
</reference>
<dbReference type="InterPro" id="IPR040911">
    <property type="entry name" value="Exostosin_GT47"/>
</dbReference>
<proteinExistence type="inferred from homology"/>
<evidence type="ECO:0000256" key="2">
    <source>
        <dbReference type="ARBA" id="ARBA00010271"/>
    </source>
</evidence>
<keyword evidence="5" id="KW-0333">Golgi apparatus</keyword>
<dbReference type="GO" id="GO:0016757">
    <property type="term" value="F:glycosyltransferase activity"/>
    <property type="evidence" value="ECO:0007669"/>
    <property type="project" value="UniProtKB-KW"/>
</dbReference>
<comment type="subcellular location">
    <subcellularLocation>
        <location evidence="1">Golgi apparatus membrane</location>
        <topology evidence="1">Single-pass type II membrane protein</topology>
    </subcellularLocation>
</comment>
<dbReference type="STRING" id="77586.A0A0D9WTA8"/>
<dbReference type="PANTHER" id="PTHR11062:SF124">
    <property type="entry name" value="XYLOGALACTURONAN BETA-1,3-XYLOSYLTRANSFERASE"/>
    <property type="match status" value="1"/>
</dbReference>
<feature type="domain" description="Exostosin GT47" evidence="7">
    <location>
        <begin position="159"/>
        <end position="365"/>
    </location>
</feature>
<dbReference type="GO" id="GO:0000139">
    <property type="term" value="C:Golgi membrane"/>
    <property type="evidence" value="ECO:0007669"/>
    <property type="project" value="UniProtKB-SubCell"/>
</dbReference>
<feature type="region of interest" description="Disordered" evidence="6">
    <location>
        <begin position="1"/>
        <end position="26"/>
    </location>
</feature>
<dbReference type="AlphaFoldDB" id="A0A0D9WTA8"/>
<evidence type="ECO:0000256" key="5">
    <source>
        <dbReference type="ARBA" id="ARBA00023034"/>
    </source>
</evidence>
<evidence type="ECO:0000259" key="7">
    <source>
        <dbReference type="Pfam" id="PF03016"/>
    </source>
</evidence>
<accession>A0A0D9WTA8</accession>
<evidence type="ECO:0000313" key="9">
    <source>
        <dbReference type="Proteomes" id="UP000032180"/>
    </source>
</evidence>
<evidence type="ECO:0000256" key="6">
    <source>
        <dbReference type="SAM" id="MobiDB-lite"/>
    </source>
</evidence>
<feature type="domain" description="Exostosin GT47" evidence="7">
    <location>
        <begin position="371"/>
        <end position="424"/>
    </location>
</feature>
<dbReference type="InterPro" id="IPR004263">
    <property type="entry name" value="Exostosin"/>
</dbReference>
<dbReference type="Proteomes" id="UP000032180">
    <property type="component" value="Chromosome 6"/>
</dbReference>
<dbReference type="EnsemblPlants" id="LPERR06G20680.1">
    <property type="protein sequence ID" value="LPERR06G20680.1"/>
    <property type="gene ID" value="LPERR06G20680"/>
</dbReference>
<keyword evidence="4" id="KW-0735">Signal-anchor</keyword>
<keyword evidence="3" id="KW-0328">Glycosyltransferase</keyword>
<keyword evidence="9" id="KW-1185">Reference proteome</keyword>
<organism evidence="8 9">
    <name type="scientific">Leersia perrieri</name>
    <dbReference type="NCBI Taxonomy" id="77586"/>
    <lineage>
        <taxon>Eukaryota</taxon>
        <taxon>Viridiplantae</taxon>
        <taxon>Streptophyta</taxon>
        <taxon>Embryophyta</taxon>
        <taxon>Tracheophyta</taxon>
        <taxon>Spermatophyta</taxon>
        <taxon>Magnoliopsida</taxon>
        <taxon>Liliopsida</taxon>
        <taxon>Poales</taxon>
        <taxon>Poaceae</taxon>
        <taxon>BOP clade</taxon>
        <taxon>Oryzoideae</taxon>
        <taxon>Oryzeae</taxon>
        <taxon>Oryzinae</taxon>
        <taxon>Leersia</taxon>
    </lineage>
</organism>
<evidence type="ECO:0000313" key="8">
    <source>
        <dbReference type="EnsemblPlants" id="LPERR06G20680.1"/>
    </source>
</evidence>
<name>A0A0D9WTA8_9ORYZ</name>
<keyword evidence="4" id="KW-0812">Transmembrane</keyword>
<reference evidence="8" key="3">
    <citation type="submission" date="2015-04" db="UniProtKB">
        <authorList>
            <consortium name="EnsemblPlants"/>
        </authorList>
    </citation>
    <scope>IDENTIFICATION</scope>
</reference>
<sequence length="475" mass="52442">MSEPRPVPRRESPWGLPEGDKREPKAHRCNDRAEDVVQACFEGNPFKTVPGRSQRNRILTCSWILPRERKSRKSKHHPYRPQIVTATTAAHGWAWPASKQETVPSTVGRLEAGLAEARAAIRRASRTRNCTPADGGGFVPKGAVYRDAYAFHQSYIEMEKRFKVWAYREGEPPVVHKGIDVDAGGDIEAHLIAELTAGGGGCGRHRARHPGEAHAFFLPISVANIVSYIYRRDMIDFWDPQLRLVAGYVDGLAAVYPFWNRSRGADHFFVSCHEWAPILSAAKPELRENAIRVMCNADMSDGFDPATDVALPPAITGGRVSPAAPAERDRVAPERTLLAFFSGGGVAGAVGNALLARWEGDENDDGGGGVAASRRVVEAIVAGCVPVLVGGGGYSPPFSDVLDWRRFTVAVAAERVGEIKEILAGVSDRRYAVLRRRVLQVRRHFRVNRPAKRFDVVNMVIHSIWLRRLNLTLPY</sequence>
<dbReference type="HOGENOM" id="CLU_025166_1_4_1"/>
<evidence type="ECO:0000256" key="4">
    <source>
        <dbReference type="ARBA" id="ARBA00022968"/>
    </source>
</evidence>
<keyword evidence="3" id="KW-0808">Transferase</keyword>